<dbReference type="Pfam" id="PF23579">
    <property type="entry name" value="ARM_TBCD"/>
    <property type="match status" value="1"/>
</dbReference>
<dbReference type="AlphaFoldDB" id="A0A3R7AET4"/>
<feature type="region of interest" description="Disordered" evidence="1">
    <location>
        <begin position="17"/>
        <end position="40"/>
    </location>
</feature>
<organism evidence="3 4">
    <name type="scientific">Aphanomyces invadans</name>
    <dbReference type="NCBI Taxonomy" id="157072"/>
    <lineage>
        <taxon>Eukaryota</taxon>
        <taxon>Sar</taxon>
        <taxon>Stramenopiles</taxon>
        <taxon>Oomycota</taxon>
        <taxon>Saprolegniomycetes</taxon>
        <taxon>Saprolegniales</taxon>
        <taxon>Verrucalvaceae</taxon>
        <taxon>Aphanomyces</taxon>
    </lineage>
</organism>
<dbReference type="SUPFAM" id="SSF48371">
    <property type="entry name" value="ARM repeat"/>
    <property type="match status" value="1"/>
</dbReference>
<dbReference type="PANTHER" id="PTHR12658">
    <property type="entry name" value="BETA-TUBULIN COFACTOR D"/>
    <property type="match status" value="1"/>
</dbReference>
<dbReference type="InterPro" id="IPR058033">
    <property type="entry name" value="ARM_TBCD_2nd"/>
</dbReference>
<keyword evidence="4" id="KW-1185">Reference proteome</keyword>
<gene>
    <name evidence="3" type="ORF">DYB32_001137</name>
</gene>
<dbReference type="InterPro" id="IPR016024">
    <property type="entry name" value="ARM-type_fold"/>
</dbReference>
<reference evidence="3 4" key="1">
    <citation type="submission" date="2018-08" db="EMBL/GenBank/DDBJ databases">
        <title>Aphanomyces genome sequencing and annotation.</title>
        <authorList>
            <person name="Minardi D."/>
            <person name="Oidtmann B."/>
            <person name="Van Der Giezen M."/>
            <person name="Studholme D.J."/>
        </authorList>
    </citation>
    <scope>NUCLEOTIDE SEQUENCE [LARGE SCALE GENOMIC DNA]</scope>
    <source>
        <strain evidence="3 4">NJM0002</strain>
    </source>
</reference>
<feature type="compositionally biased region" description="Basic and acidic residues" evidence="1">
    <location>
        <begin position="17"/>
        <end position="31"/>
    </location>
</feature>
<evidence type="ECO:0000313" key="3">
    <source>
        <dbReference type="EMBL" id="RHY34117.1"/>
    </source>
</evidence>
<dbReference type="GO" id="GO:0005096">
    <property type="term" value="F:GTPase activator activity"/>
    <property type="evidence" value="ECO:0007669"/>
    <property type="project" value="InterPro"/>
</dbReference>
<dbReference type="Gene3D" id="1.25.10.10">
    <property type="entry name" value="Leucine-rich Repeat Variant"/>
    <property type="match status" value="1"/>
</dbReference>
<evidence type="ECO:0000256" key="1">
    <source>
        <dbReference type="SAM" id="MobiDB-lite"/>
    </source>
</evidence>
<dbReference type="EMBL" id="QUSY01000044">
    <property type="protein sequence ID" value="RHY34117.1"/>
    <property type="molecule type" value="Genomic_DNA"/>
</dbReference>
<dbReference type="Pfam" id="PF25767">
    <property type="entry name" value="ARM_TBCD_2nd"/>
    <property type="match status" value="1"/>
</dbReference>
<proteinExistence type="predicted"/>
<dbReference type="GO" id="GO:0007021">
    <property type="term" value="P:tubulin complex assembly"/>
    <property type="evidence" value="ECO:0007669"/>
    <property type="project" value="InterPro"/>
</dbReference>
<dbReference type="GO" id="GO:0000226">
    <property type="term" value="P:microtubule cytoskeleton organization"/>
    <property type="evidence" value="ECO:0007669"/>
    <property type="project" value="TreeGrafter"/>
</dbReference>
<name>A0A3R7AET4_9STRA</name>
<dbReference type="GO" id="GO:0007023">
    <property type="term" value="P:post-chaperonin tubulin folding pathway"/>
    <property type="evidence" value="ECO:0007669"/>
    <property type="project" value="InterPro"/>
</dbReference>
<sequence>MRYRICEFLFWIHQDKPTMMDDPPRDEREPTDQDEGGAVNESLQADTRLVALLQSGGDLTEAVMENFQALVSAMNCVYKTIVKLLPHDVVEFEPVLLLLHSQDHDDHTTWEIRYDAYPAPKKNSCIFHLRFVLLLWLSILALVPFDLKSIDSTMDGHEAHGESISIFTPRDKYILMMSDCFGHVMAVMETIRALDADAAISSTVHRKLSTKLLQRMGVLYLPPKVMTWRYSRGMRSLEANLTKKTQEEQVDHTAGVTQQFVDADDEMEVPEELEQVIDALLCGLRDRDTVVRWSAAKGVGRVTSRLPFEFADDIVEAVLELFSVNESDGSVPFRCMCKLGSIWKGVANFPHGIDLLTKADYFTLASVSHAYVDVSRHIAKYAEYRYSLMDHVASVKLFHWDVNIRVLASNAIGLLAPLDVSYTITSILPSLLVASISPTSDVIVRHGATLAVSEIALQIASVPAFFDGEIIRRIKLIPIEMDKRRLYRGRGGEMIRAAVCSLIQSICKLGWPLSVTIVKKYLVTIEGALST</sequence>
<comment type="caution">
    <text evidence="3">The sequence shown here is derived from an EMBL/GenBank/DDBJ whole genome shotgun (WGS) entry which is preliminary data.</text>
</comment>
<protein>
    <recommendedName>
        <fullName evidence="2">Tubulin-folding cofactor D ARM repeats domain-containing protein</fullName>
    </recommendedName>
</protein>
<dbReference type="PANTHER" id="PTHR12658:SF0">
    <property type="entry name" value="TUBULIN-SPECIFIC CHAPERONE D"/>
    <property type="match status" value="1"/>
</dbReference>
<feature type="domain" description="Tubulin-folding cofactor D ARM repeats" evidence="2">
    <location>
        <begin position="205"/>
        <end position="336"/>
    </location>
</feature>
<dbReference type="InterPro" id="IPR011989">
    <property type="entry name" value="ARM-like"/>
</dbReference>
<accession>A0A3R7AET4</accession>
<dbReference type="InterPro" id="IPR033162">
    <property type="entry name" value="TBCD"/>
</dbReference>
<evidence type="ECO:0000259" key="2">
    <source>
        <dbReference type="Pfam" id="PF25767"/>
    </source>
</evidence>
<dbReference type="VEuPathDB" id="FungiDB:H310_01145"/>
<dbReference type="GO" id="GO:0048487">
    <property type="term" value="F:beta-tubulin binding"/>
    <property type="evidence" value="ECO:0007669"/>
    <property type="project" value="InterPro"/>
</dbReference>
<evidence type="ECO:0000313" key="4">
    <source>
        <dbReference type="Proteomes" id="UP000285060"/>
    </source>
</evidence>
<dbReference type="Proteomes" id="UP000285060">
    <property type="component" value="Unassembled WGS sequence"/>
</dbReference>